<dbReference type="RefSeq" id="XP_028861773.1">
    <property type="nucleotide sequence ID" value="XM_029005156.1"/>
</dbReference>
<organism evidence="1 3">
    <name type="scientific">Plasmodium malariae</name>
    <dbReference type="NCBI Taxonomy" id="5858"/>
    <lineage>
        <taxon>Eukaryota</taxon>
        <taxon>Sar</taxon>
        <taxon>Alveolata</taxon>
        <taxon>Apicomplexa</taxon>
        <taxon>Aconoidasida</taxon>
        <taxon>Haemosporida</taxon>
        <taxon>Plasmodiidae</taxon>
        <taxon>Plasmodium</taxon>
        <taxon>Plasmodium (Plasmodium)</taxon>
    </lineage>
</organism>
<dbReference type="KEGG" id="pmal:PMUG01_09045100"/>
<reference evidence="1" key="2">
    <citation type="submission" date="2016-05" db="EMBL/GenBank/DDBJ databases">
        <authorList>
            <person name="Lavstsen T."/>
            <person name="Jespersen J.S."/>
        </authorList>
    </citation>
    <scope>NUCLEOTIDE SEQUENCE [LARGE SCALE GENOMIC DNA]</scope>
</reference>
<proteinExistence type="predicted"/>
<gene>
    <name evidence="2" type="primary">PmUG01_09045100</name>
    <name evidence="1" type="ORF">PMALA_013820</name>
    <name evidence="2" type="ORF">PMUG01_09045100</name>
</gene>
<name>A0A1A8W3Q9_PLAMA</name>
<dbReference type="AlphaFoldDB" id="A0A1A8W3Q9"/>
<keyword evidence="4" id="KW-1185">Reference proteome</keyword>
<evidence type="ECO:0000313" key="3">
    <source>
        <dbReference type="Proteomes" id="UP000078597"/>
    </source>
</evidence>
<dbReference type="Proteomes" id="UP000219813">
    <property type="component" value="Chromosome 9"/>
</dbReference>
<evidence type="ECO:0000313" key="1">
    <source>
        <dbReference type="EMBL" id="SBS85787.1"/>
    </source>
</evidence>
<protein>
    <submittedName>
        <fullName evidence="1">Uncharacterized protein</fullName>
    </submittedName>
</protein>
<reference evidence="3" key="1">
    <citation type="submission" date="2016-05" db="EMBL/GenBank/DDBJ databases">
        <authorList>
            <person name="Naeem Raeece"/>
        </authorList>
    </citation>
    <scope>NUCLEOTIDE SEQUENCE [LARGE SCALE GENOMIC DNA]</scope>
</reference>
<evidence type="ECO:0000313" key="4">
    <source>
        <dbReference type="Proteomes" id="UP000219813"/>
    </source>
</evidence>
<dbReference type="VEuPathDB" id="PlasmoDB:PmUG01_09045100"/>
<dbReference type="OrthoDB" id="383576at2759"/>
<dbReference type="OMA" id="NGYKNLM"/>
<dbReference type="EMBL" id="LT594630">
    <property type="protein sequence ID" value="SCN12876.1"/>
    <property type="molecule type" value="Genomic_DNA"/>
</dbReference>
<dbReference type="EMBL" id="FLQW01000752">
    <property type="protein sequence ID" value="SBS85787.1"/>
    <property type="molecule type" value="Genomic_DNA"/>
</dbReference>
<reference evidence="2 4" key="3">
    <citation type="submission" date="2016-06" db="EMBL/GenBank/DDBJ databases">
        <authorList>
            <consortium name="Pathogen Informatics"/>
        </authorList>
    </citation>
    <scope>NUCLEOTIDE SEQUENCE [LARGE SCALE GENOMIC DNA]</scope>
</reference>
<evidence type="ECO:0000313" key="2">
    <source>
        <dbReference type="EMBL" id="SCN12876.1"/>
    </source>
</evidence>
<dbReference type="Proteomes" id="UP000078597">
    <property type="component" value="Unassembled WGS sequence"/>
</dbReference>
<sequence length="167" mass="19448">MKEGIPDLILKFEKKEKERLKRKRKIKTNRNNVQNRGSQSFIYFLFLHNKNKVVEITTNNFDLLKGEIIEVKKYTSNNKLKGIILTNAIKNNLTNCTFEKLYISLSNIYTCMPITSNSNEPLKEKKNIATVIINSYKILMVNKIYEKFKKIGGQLIKSQQNGKENSI</sequence>
<dbReference type="GeneID" id="39868979"/>
<accession>A0A1A8W3Q9</accession>